<feature type="transmembrane region" description="Helical" evidence="1">
    <location>
        <begin position="249"/>
        <end position="268"/>
    </location>
</feature>
<evidence type="ECO:0000313" key="5">
    <source>
        <dbReference type="EMBL" id="SHG06528.1"/>
    </source>
</evidence>
<dbReference type="AlphaFoldDB" id="A0A1M5GSD8"/>
<sequence length="381" mass="43948">MLAHFFPFKKYLIAALLLFISFSSFSQSIILSQNTHISILTCGTGNEVYSLFGHTAIRIQDTVNNVDLVYNYGAFDFNTPNFVMKFTKGDLQYFAVINSYPDFINQYQYEKRTVYEQELNISLELKQKLFDQLNTSLASGESYYTYKFIDKNCTSMVVDILNKTLGGNIVVKKEDTDLSYRSILYPYFDGHFYEKLGTSIIFGTKVDQKGTQIFLPLELKKSLEKIVFNKIPLAKKSETVLEFTSETLFSWWNNVYMYILLLLAIIIINKKSTTVFYFTIMGIIGLFFTLVGFYSQHLELGYNYNILLFNPTLLAILFLYWKKNKQGLYILALLNLLCLVVYLSGVINKAHLLIVLPLIITNAILLIRILIENRTKTPVII</sequence>
<dbReference type="Pfam" id="PF13387">
    <property type="entry name" value="Lnb_N"/>
    <property type="match status" value="1"/>
</dbReference>
<feature type="transmembrane region" description="Helical" evidence="1">
    <location>
        <begin position="353"/>
        <end position="371"/>
    </location>
</feature>
<evidence type="ECO:0000259" key="3">
    <source>
        <dbReference type="Pfam" id="PF13387"/>
    </source>
</evidence>
<feature type="signal peptide" evidence="2">
    <location>
        <begin position="1"/>
        <end position="26"/>
    </location>
</feature>
<dbReference type="EMBL" id="FQWE01000004">
    <property type="protein sequence ID" value="SHG06528.1"/>
    <property type="molecule type" value="Genomic_DNA"/>
</dbReference>
<gene>
    <name evidence="5" type="ORF">SAMN05444396_104122</name>
</gene>
<name>A0A1M5GSD8_9FLAO</name>
<feature type="transmembrane region" description="Helical" evidence="1">
    <location>
        <begin position="275"/>
        <end position="295"/>
    </location>
</feature>
<keyword evidence="1" id="KW-0812">Transmembrane</keyword>
<protein>
    <submittedName>
        <fullName evidence="5">Uncharacterized protein</fullName>
    </submittedName>
</protein>
<dbReference type="OrthoDB" id="319167at2"/>
<feature type="domain" description="Lnb-like transmembrane" evidence="4">
    <location>
        <begin position="272"/>
        <end position="367"/>
    </location>
</feature>
<feature type="chain" id="PRO_5012747954" evidence="2">
    <location>
        <begin position="27"/>
        <end position="381"/>
    </location>
</feature>
<feature type="transmembrane region" description="Helical" evidence="1">
    <location>
        <begin position="301"/>
        <end position="321"/>
    </location>
</feature>
<dbReference type="Pfam" id="PF25221">
    <property type="entry name" value="5TMH_Lnb"/>
    <property type="match status" value="1"/>
</dbReference>
<dbReference type="STRING" id="271157.SAMN05444396_104122"/>
<evidence type="ECO:0000256" key="1">
    <source>
        <dbReference type="SAM" id="Phobius"/>
    </source>
</evidence>
<keyword evidence="6" id="KW-1185">Reference proteome</keyword>
<evidence type="ECO:0000259" key="4">
    <source>
        <dbReference type="Pfam" id="PF25221"/>
    </source>
</evidence>
<feature type="domain" description="Lnb N-terminal periplasmic" evidence="3">
    <location>
        <begin position="32"/>
        <end position="167"/>
    </location>
</feature>
<keyword evidence="1" id="KW-1133">Transmembrane helix</keyword>
<dbReference type="InterPro" id="IPR025178">
    <property type="entry name" value="Lnb_N"/>
</dbReference>
<dbReference type="RefSeq" id="WP_072990079.1">
    <property type="nucleotide sequence ID" value="NZ_FQWE01000004.1"/>
</dbReference>
<dbReference type="Proteomes" id="UP000184036">
    <property type="component" value="Unassembled WGS sequence"/>
</dbReference>
<feature type="transmembrane region" description="Helical" evidence="1">
    <location>
        <begin position="328"/>
        <end position="347"/>
    </location>
</feature>
<organism evidence="5 6">
    <name type="scientific">Flavobacterium segetis</name>
    <dbReference type="NCBI Taxonomy" id="271157"/>
    <lineage>
        <taxon>Bacteria</taxon>
        <taxon>Pseudomonadati</taxon>
        <taxon>Bacteroidota</taxon>
        <taxon>Flavobacteriia</taxon>
        <taxon>Flavobacteriales</taxon>
        <taxon>Flavobacteriaceae</taxon>
        <taxon>Flavobacterium</taxon>
    </lineage>
</organism>
<evidence type="ECO:0000313" key="6">
    <source>
        <dbReference type="Proteomes" id="UP000184036"/>
    </source>
</evidence>
<proteinExistence type="predicted"/>
<dbReference type="InterPro" id="IPR057436">
    <property type="entry name" value="5TMH_Lnb"/>
</dbReference>
<reference evidence="6" key="1">
    <citation type="submission" date="2016-11" db="EMBL/GenBank/DDBJ databases">
        <authorList>
            <person name="Varghese N."/>
            <person name="Submissions S."/>
        </authorList>
    </citation>
    <scope>NUCLEOTIDE SEQUENCE [LARGE SCALE GENOMIC DNA]</scope>
    <source>
        <strain evidence="6">DSM 19741</strain>
    </source>
</reference>
<keyword evidence="1" id="KW-0472">Membrane</keyword>
<keyword evidence="2" id="KW-0732">Signal</keyword>
<evidence type="ECO:0000256" key="2">
    <source>
        <dbReference type="SAM" id="SignalP"/>
    </source>
</evidence>
<accession>A0A1M5GSD8</accession>